<dbReference type="EC" id="3.4.23.-" evidence="1"/>
<evidence type="ECO:0000313" key="1">
    <source>
        <dbReference type="EMBL" id="NGO53647.1"/>
    </source>
</evidence>
<dbReference type="SUPFAM" id="SSF50630">
    <property type="entry name" value="Acid proteases"/>
    <property type="match status" value="1"/>
</dbReference>
<dbReference type="AlphaFoldDB" id="A0A6G4WHS7"/>
<protein>
    <submittedName>
        <fullName evidence="1">TIGR02281 family clan AA aspartic protease</fullName>
        <ecNumber evidence="1">3.4.23.-</ecNumber>
    </submittedName>
</protein>
<keyword evidence="2" id="KW-1185">Reference proteome</keyword>
<accession>A0A6G4WHS7</accession>
<dbReference type="RefSeq" id="WP_165031221.1">
    <property type="nucleotide sequence ID" value="NZ_JAAKZF010000035.1"/>
</dbReference>
<name>A0A6G4WHS7_9HYPH</name>
<proteinExistence type="predicted"/>
<dbReference type="PROSITE" id="PS00141">
    <property type="entry name" value="ASP_PROTEASE"/>
    <property type="match status" value="1"/>
</dbReference>
<sequence>MLRQLIILGVCAGISVLIPIAYQANPQAFHALLRPRARGDSQEHATPAAINTVRPKTPAQPETLTGRKVRLAADERGHFLADFKLNGRRVEALVDTGATTVAINASTARRIGLSLKSSDFRHSVNTANGQTRAAAVMIDRIEIGRIHVENIEAAVLDDKALSGTLIGMSFLKRLGKFEVENGTLLLVQ</sequence>
<evidence type="ECO:0000313" key="2">
    <source>
        <dbReference type="Proteomes" id="UP001642900"/>
    </source>
</evidence>
<dbReference type="NCBIfam" id="TIGR02281">
    <property type="entry name" value="clan_AA_DTGA"/>
    <property type="match status" value="1"/>
</dbReference>
<dbReference type="InterPro" id="IPR011969">
    <property type="entry name" value="Clan_AA_Asp_peptidase_C"/>
</dbReference>
<dbReference type="EMBL" id="JAAKZF010000035">
    <property type="protein sequence ID" value="NGO53647.1"/>
    <property type="molecule type" value="Genomic_DNA"/>
</dbReference>
<dbReference type="Gene3D" id="2.40.70.10">
    <property type="entry name" value="Acid Proteases"/>
    <property type="match status" value="1"/>
</dbReference>
<dbReference type="Pfam" id="PF13975">
    <property type="entry name" value="gag-asp_proteas"/>
    <property type="match status" value="1"/>
</dbReference>
<dbReference type="InterPro" id="IPR001969">
    <property type="entry name" value="Aspartic_peptidase_AS"/>
</dbReference>
<keyword evidence="1" id="KW-0378">Hydrolase</keyword>
<dbReference type="InterPro" id="IPR021109">
    <property type="entry name" value="Peptidase_aspartic_dom_sf"/>
</dbReference>
<comment type="caution">
    <text evidence="1">The sequence shown here is derived from an EMBL/GenBank/DDBJ whole genome shotgun (WGS) entry which is preliminary data.</text>
</comment>
<dbReference type="InterPro" id="IPR034122">
    <property type="entry name" value="Retropepsin-like_bacterial"/>
</dbReference>
<gene>
    <name evidence="1" type="ORF">G6N73_21190</name>
</gene>
<dbReference type="GO" id="GO:0006508">
    <property type="term" value="P:proteolysis"/>
    <property type="evidence" value="ECO:0007669"/>
    <property type="project" value="UniProtKB-KW"/>
</dbReference>
<keyword evidence="1" id="KW-0645">Protease</keyword>
<dbReference type="CDD" id="cd05483">
    <property type="entry name" value="retropepsin_like_bacteria"/>
    <property type="match status" value="1"/>
</dbReference>
<reference evidence="1 2" key="1">
    <citation type="submission" date="2020-02" db="EMBL/GenBank/DDBJ databases">
        <title>Genome sequence of strain CCNWXJ40-4.</title>
        <authorList>
            <person name="Gao J."/>
            <person name="Sun J."/>
        </authorList>
    </citation>
    <scope>NUCLEOTIDE SEQUENCE [LARGE SCALE GENOMIC DNA]</scope>
    <source>
        <strain evidence="1 2">CCNWXJ 40-4</strain>
    </source>
</reference>
<organism evidence="1 2">
    <name type="scientific">Allomesorhizobium camelthorni</name>
    <dbReference type="NCBI Taxonomy" id="475069"/>
    <lineage>
        <taxon>Bacteria</taxon>
        <taxon>Pseudomonadati</taxon>
        <taxon>Pseudomonadota</taxon>
        <taxon>Alphaproteobacteria</taxon>
        <taxon>Hyphomicrobiales</taxon>
        <taxon>Phyllobacteriaceae</taxon>
        <taxon>Allomesorhizobium</taxon>
    </lineage>
</organism>
<dbReference type="GO" id="GO:0004190">
    <property type="term" value="F:aspartic-type endopeptidase activity"/>
    <property type="evidence" value="ECO:0007669"/>
    <property type="project" value="InterPro"/>
</dbReference>
<dbReference type="Proteomes" id="UP001642900">
    <property type="component" value="Unassembled WGS sequence"/>
</dbReference>